<feature type="transmembrane region" description="Helical" evidence="1">
    <location>
        <begin position="193"/>
        <end position="213"/>
    </location>
</feature>
<dbReference type="InterPro" id="IPR014529">
    <property type="entry name" value="UCP026631"/>
</dbReference>
<feature type="transmembrane region" description="Helical" evidence="1">
    <location>
        <begin position="53"/>
        <end position="72"/>
    </location>
</feature>
<reference evidence="3 4" key="1">
    <citation type="journal article" date="2006" name="Environ. Microbiol.">
        <title>Whole genome analysis of the marine Bacteroidetes'Gramella forsetii' reveals adaptations to degradation of polymeric organic matter.</title>
        <authorList>
            <person name="Bauer M."/>
            <person name="Kube M."/>
            <person name="Teeling H."/>
            <person name="Richter M."/>
            <person name="Lombardot T."/>
            <person name="Allers E."/>
            <person name="Wuerdemann C.A."/>
            <person name="Quast C."/>
            <person name="Kuhl H."/>
            <person name="Knaust F."/>
            <person name="Woebken D."/>
            <person name="Bischof K."/>
            <person name="Mussmann M."/>
            <person name="Choudhuri J.V."/>
            <person name="Meyer F."/>
            <person name="Reinhardt R."/>
            <person name="Amann R.I."/>
            <person name="Gloeckner F.O."/>
        </authorList>
    </citation>
    <scope>NUCLEOTIDE SEQUENCE [LARGE SCALE GENOMIC DNA]</scope>
    <source>
        <strain evidence="3 4">KT0803</strain>
    </source>
</reference>
<dbReference type="EMBL" id="CU207366">
    <property type="protein sequence ID" value="CAL66319.1"/>
    <property type="molecule type" value="Genomic_DNA"/>
</dbReference>
<organism evidence="3 4">
    <name type="scientific">Christiangramia forsetii (strain DSM 17595 / CGMCC 1.15422 / KT0803)</name>
    <name type="common">Gramella forsetii</name>
    <dbReference type="NCBI Taxonomy" id="411154"/>
    <lineage>
        <taxon>Bacteria</taxon>
        <taxon>Pseudomonadati</taxon>
        <taxon>Bacteroidota</taxon>
        <taxon>Flavobacteriia</taxon>
        <taxon>Flavobacteriales</taxon>
        <taxon>Flavobacteriaceae</taxon>
        <taxon>Christiangramia</taxon>
    </lineage>
</organism>
<keyword evidence="1" id="KW-1133">Transmembrane helix</keyword>
<dbReference type="KEGG" id="gfo:GFO_1345"/>
<sequence>MNSSNFHEPQRQSKIGVILVFGNSLYHLLKNLWFLVIYFFMNELDSQTIINSTIGATIIFILAFAYSILYFWRFVFYIDPKTEEFVLQKGVINSKTISLPFHKIQQVNLKRNLVQRLIGVYSVLIDTAGSKEKEVEIKALSRIKAEQLAELLISYSRLEENIKEVEIEGKAAIDWHFSLNTFQLLKLGLISNYIRGLLLLITFYITLKDQFFLNKFIPPEFMMEPSLDSPLSVWKIILLLLAIITVTVADTFIKYYGLRLKKSNSGLQIEMGLRKNKKVSLKAKRVQTIEILNNPFQQKLDLQKVKFFLASSPNDPEKSIITIPGISQELLSKVLGYMHVNPIKKQLTQIIPNKLLIFKKISVGFLPLLLIPIISKFYNLDLSLKWVIITISIYSVILFGYQLLYYRSLRLSFSEEFILKNSGVWEKKQQYLEIWKLQAVSMSQPLWYRKKNLVNLIFHSAGGDVRFELIDRNKAESLMDYVLYKIESTSKGWM</sequence>
<name>A0M124_CHRFK</name>
<dbReference type="STRING" id="411154.GFO_1345"/>
<keyword evidence="1" id="KW-0812">Transmembrane</keyword>
<feature type="domain" description="YdbS-like PH" evidence="2">
    <location>
        <begin position="259"/>
        <end position="335"/>
    </location>
</feature>
<feature type="domain" description="YdbS-like PH" evidence="2">
    <location>
        <begin position="73"/>
        <end position="151"/>
    </location>
</feature>
<proteinExistence type="predicted"/>
<dbReference type="RefSeq" id="WP_011709235.1">
    <property type="nucleotide sequence ID" value="NC_008571.1"/>
</dbReference>
<evidence type="ECO:0000313" key="4">
    <source>
        <dbReference type="Proteomes" id="UP000000755"/>
    </source>
</evidence>
<feature type="transmembrane region" description="Helical" evidence="1">
    <location>
        <begin position="15"/>
        <end position="41"/>
    </location>
</feature>
<accession>A0M124</accession>
<dbReference type="PANTHER" id="PTHR34473:SF2">
    <property type="entry name" value="UPF0699 TRANSMEMBRANE PROTEIN YDBT"/>
    <property type="match status" value="1"/>
</dbReference>
<gene>
    <name evidence="3" type="ordered locus">GFO_1345</name>
</gene>
<feature type="transmembrane region" description="Helical" evidence="1">
    <location>
        <begin position="386"/>
        <end position="406"/>
    </location>
</feature>
<dbReference type="OrthoDB" id="1049931at2"/>
<feature type="domain" description="YdbS-like PH" evidence="2">
    <location>
        <begin position="406"/>
        <end position="481"/>
    </location>
</feature>
<dbReference type="HOGENOM" id="CLU_024617_3_0_10"/>
<evidence type="ECO:0000259" key="2">
    <source>
        <dbReference type="Pfam" id="PF03703"/>
    </source>
</evidence>
<dbReference type="eggNOG" id="COG3428">
    <property type="taxonomic scope" value="Bacteria"/>
</dbReference>
<feature type="transmembrane region" description="Helical" evidence="1">
    <location>
        <begin position="233"/>
        <end position="253"/>
    </location>
</feature>
<dbReference type="Proteomes" id="UP000000755">
    <property type="component" value="Chromosome"/>
</dbReference>
<dbReference type="Pfam" id="PF03703">
    <property type="entry name" value="bPH_2"/>
    <property type="match status" value="3"/>
</dbReference>
<dbReference type="AlphaFoldDB" id="A0M124"/>
<keyword evidence="1" id="KW-0472">Membrane</keyword>
<feature type="transmembrane region" description="Helical" evidence="1">
    <location>
        <begin position="355"/>
        <end position="374"/>
    </location>
</feature>
<dbReference type="PANTHER" id="PTHR34473">
    <property type="entry name" value="UPF0699 TRANSMEMBRANE PROTEIN YDBS"/>
    <property type="match status" value="1"/>
</dbReference>
<dbReference type="InterPro" id="IPR005182">
    <property type="entry name" value="YdbS-like_PH"/>
</dbReference>
<evidence type="ECO:0000256" key="1">
    <source>
        <dbReference type="SAM" id="Phobius"/>
    </source>
</evidence>
<evidence type="ECO:0000313" key="3">
    <source>
        <dbReference type="EMBL" id="CAL66319.1"/>
    </source>
</evidence>
<protein>
    <submittedName>
        <fullName evidence="3">Membrane protein containing DUF304</fullName>
    </submittedName>
</protein>
<dbReference type="PIRSF" id="PIRSF026631">
    <property type="entry name" value="UCP026631"/>
    <property type="match status" value="1"/>
</dbReference>